<organism evidence="19 20">
    <name type="scientific">Littorina saxatilis</name>
    <dbReference type="NCBI Taxonomy" id="31220"/>
    <lineage>
        <taxon>Eukaryota</taxon>
        <taxon>Metazoa</taxon>
        <taxon>Spiralia</taxon>
        <taxon>Lophotrochozoa</taxon>
        <taxon>Mollusca</taxon>
        <taxon>Gastropoda</taxon>
        <taxon>Caenogastropoda</taxon>
        <taxon>Littorinimorpha</taxon>
        <taxon>Littorinoidea</taxon>
        <taxon>Littorinidae</taxon>
        <taxon>Littorina</taxon>
    </lineage>
</organism>
<feature type="disulfide bond" evidence="12">
    <location>
        <begin position="759"/>
        <end position="774"/>
    </location>
</feature>
<dbReference type="Proteomes" id="UP001374579">
    <property type="component" value="Unassembled WGS sequence"/>
</dbReference>
<feature type="transmembrane region" description="Helical" evidence="14">
    <location>
        <begin position="1222"/>
        <end position="1245"/>
    </location>
</feature>
<dbReference type="Pfam" id="PF00560">
    <property type="entry name" value="LRR_1"/>
    <property type="match status" value="1"/>
</dbReference>
<feature type="transmembrane region" description="Helical" evidence="14">
    <location>
        <begin position="1048"/>
        <end position="1070"/>
    </location>
</feature>
<dbReference type="PROSITE" id="PS51450">
    <property type="entry name" value="LRR"/>
    <property type="match status" value="1"/>
</dbReference>
<evidence type="ECO:0000256" key="13">
    <source>
        <dbReference type="SAM" id="MobiDB-lite"/>
    </source>
</evidence>
<dbReference type="InterPro" id="IPR032675">
    <property type="entry name" value="LRR_dom_sf"/>
</dbReference>
<dbReference type="InterPro" id="IPR001304">
    <property type="entry name" value="C-type_lectin-like"/>
</dbReference>
<keyword evidence="7" id="KW-0297">G-protein coupled receptor</keyword>
<keyword evidence="15" id="KW-0732">Signal</keyword>
<dbReference type="Gene3D" id="3.80.10.10">
    <property type="entry name" value="Ribonuclease Inhibitor"/>
    <property type="match status" value="1"/>
</dbReference>
<dbReference type="CDD" id="cd00041">
    <property type="entry name" value="CUB"/>
    <property type="match status" value="1"/>
</dbReference>
<dbReference type="SUPFAM" id="SSF52058">
    <property type="entry name" value="L domain-like"/>
    <property type="match status" value="1"/>
</dbReference>
<evidence type="ECO:0000256" key="14">
    <source>
        <dbReference type="SAM" id="Phobius"/>
    </source>
</evidence>
<dbReference type="SUPFAM" id="SSF81321">
    <property type="entry name" value="Family A G protein-coupled receptor-like"/>
    <property type="match status" value="1"/>
</dbReference>
<dbReference type="SUPFAM" id="SSF57424">
    <property type="entry name" value="LDL receptor-like module"/>
    <property type="match status" value="3"/>
</dbReference>
<dbReference type="SUPFAM" id="SSF49854">
    <property type="entry name" value="Spermadhesin, CUB domain"/>
    <property type="match status" value="1"/>
</dbReference>
<dbReference type="CDD" id="cd00112">
    <property type="entry name" value="LDLa"/>
    <property type="match status" value="3"/>
</dbReference>
<dbReference type="Pfam" id="PF00059">
    <property type="entry name" value="Lectin_C"/>
    <property type="match status" value="1"/>
</dbReference>
<keyword evidence="5" id="KW-0677">Repeat</keyword>
<comment type="subcellular location">
    <subcellularLocation>
        <location evidence="1">Cell membrane</location>
        <topology evidence="1">Multi-pass membrane protein</topology>
    </subcellularLocation>
</comment>
<evidence type="ECO:0000256" key="5">
    <source>
        <dbReference type="ARBA" id="ARBA00022737"/>
    </source>
</evidence>
<keyword evidence="2" id="KW-1003">Cell membrane</keyword>
<dbReference type="InterPro" id="IPR001611">
    <property type="entry name" value="Leu-rich_rpt"/>
</dbReference>
<dbReference type="InterPro" id="IPR016186">
    <property type="entry name" value="C-type_lectin-like/link_sf"/>
</dbReference>
<dbReference type="PANTHER" id="PTHR24372">
    <property type="entry name" value="GLYCOPROTEIN HORMONE RECEPTOR"/>
    <property type="match status" value="1"/>
</dbReference>
<dbReference type="InterPro" id="IPR002131">
    <property type="entry name" value="Gphrmn_rcpt_fam"/>
</dbReference>
<dbReference type="InterPro" id="IPR000276">
    <property type="entry name" value="GPCR_Rhodpsn"/>
</dbReference>
<dbReference type="InterPro" id="IPR002172">
    <property type="entry name" value="LDrepeatLR_classA_rpt"/>
</dbReference>
<keyword evidence="8 14" id="KW-0472">Membrane</keyword>
<dbReference type="Pfam" id="PF00001">
    <property type="entry name" value="7tm_1"/>
    <property type="match status" value="1"/>
</dbReference>
<evidence type="ECO:0000313" key="20">
    <source>
        <dbReference type="Proteomes" id="UP001374579"/>
    </source>
</evidence>
<sequence length="1399" mass="156084">MGSSLTLLLSALILCFISTEVKTLVSREMARDNKSSKSDATFDLRNVTQDLSEEDAQEQTNENVASIAPSTADYKNVNNVSLGKKADNFADYVSFTTEHIIQCLNFPLFKMFANATAHSGDFTFFGGNATFFTLGRRTLVDCRIAVTVPDDMIILFQIENISVDRGKVSFAINEGSRIERFLCCSKEFEDVPPKVFILSNKAMFVLSMSQYLPSYAFRIHFSALPFSMRPQLEHILISEKKGYITSPGWDGHTNTFPGHDCWTRLDVPPEHAVMLTFLDLELSPSVFDDCPQEFVLVMTGGTTRQHVIQKVCGFSPPEPELFKTDVMHVQFYTSADFVQYTGFRLLYSFYTIPTMPKRDVNGRWNCSVPDWPEFQQHFPCNLLADCAEAEDEEGCPYTSPLCDKGHFHWGTSCYRYFRTTAKISWNEASQDCQRHGSHLVSLNDASEWRNVTSLLSQYHVKSIHTGLRSASASLPLSYRDVFQWTDDTVAYLYHLDVGRERSPLCSWFHTTDFQPGSRLAGLRATNCDSRLETDYVCERHIGPEDPERRSSDFPQPVRRQGHVDHDQSHVICPAGHLTHNFLSCDVQSACWANDLESAVSCLAPVTPLPPMFTCTNQIERVPYTLVCDHRPDCSDHSDEDVCVFQSCSAGFFHCGNQQCTPEKERCDGVQQCVTGTDELKCDYQKPDMRVRDIHTPLPPAVVQLNGNGSYTVTPQKLLVSVNSSEPQTSVTSQSSFSCPDTHFLCPDSVYYCLPVYVRCNGVYDCPGLQDEAGCDTYNCPGFYRCRASHVCLHPDMHLCDGQFQCPQHDDELFCNLTCPDGCTCYGNAFFCTRRFAVHQYPDLRFLEGGGSGLTPSDVANNTLLNSLSLAFCGLHHLDLPTLNNLQSLDLSDNHLTTITSQQLSRVSRLKHLTLAGNPLVFNDISVVRPFTSLHVLDLSRVKIFGLNVSVMAAFPNLQTVNLSDSGLDMVQGEGLQILQQLQVLDLRGCPMTSFPRDVFVGLSQLRAVYGNNYKLCCAQTLPEGFNLAQCEAPSDEISSCQDLLRSDVYRALLAVLAALALLGNVTSLLYRVHSHSTRSSGFGVFVAHLCVSDMLMGVYLAVIGVADRLYRGSYLWKDRQWKDSAACTAAGFLCLLSSEVSACLICLITLDRLLVLRFPFSQLRFSPRAAHLACAVVWCLGLSLAALPLLPAASHWRYYSQTGICIPLPITRKDFAGHTYSFGVMIVLNLLLFVLIGAGQLVIYLSIRANSLECSDTGRKAKEQTIARRLITIALSDFLCWFPVGVLGLLASNDVPIPGEVNVAVAILVLPLNSALNPFLYTLNLLLERRRRVKEERLRHFYMSQARSVVRTELGSEAALDKLKLTYTKGDVSALLKKWLEENLLSSEQMNAEGSKPSF</sequence>
<evidence type="ECO:0000256" key="6">
    <source>
        <dbReference type="ARBA" id="ARBA00022989"/>
    </source>
</evidence>
<protein>
    <recommendedName>
        <fullName evidence="21">G-protein coupled receptors family 1 profile domain-containing protein</fullName>
    </recommendedName>
</protein>
<feature type="transmembrane region" description="Helical" evidence="14">
    <location>
        <begin position="1082"/>
        <end position="1106"/>
    </location>
</feature>
<keyword evidence="11" id="KW-0807">Transducer</keyword>
<gene>
    <name evidence="19" type="ORF">V1264_020722</name>
</gene>
<dbReference type="SMART" id="SM00034">
    <property type="entry name" value="CLECT"/>
    <property type="match status" value="1"/>
</dbReference>
<dbReference type="InterPro" id="IPR017452">
    <property type="entry name" value="GPCR_Rhodpsn_7TM"/>
</dbReference>
<feature type="region of interest" description="Disordered" evidence="13">
    <location>
        <begin position="541"/>
        <end position="560"/>
    </location>
</feature>
<feature type="compositionally biased region" description="Basic and acidic residues" evidence="13">
    <location>
        <begin position="541"/>
        <end position="551"/>
    </location>
</feature>
<dbReference type="Gene3D" id="1.20.1070.10">
    <property type="entry name" value="Rhodopsin 7-helix transmembrane proteins"/>
    <property type="match status" value="1"/>
</dbReference>
<dbReference type="SMART" id="SM00192">
    <property type="entry name" value="LDLa"/>
    <property type="match status" value="4"/>
</dbReference>
<proteinExistence type="predicted"/>
<dbReference type="Pfam" id="PF00431">
    <property type="entry name" value="CUB"/>
    <property type="match status" value="1"/>
</dbReference>
<dbReference type="PROSITE" id="PS50068">
    <property type="entry name" value="LDLRA_2"/>
    <property type="match status" value="3"/>
</dbReference>
<feature type="signal peptide" evidence="15">
    <location>
        <begin position="1"/>
        <end position="23"/>
    </location>
</feature>
<keyword evidence="20" id="KW-1185">Reference proteome</keyword>
<evidence type="ECO:0000256" key="8">
    <source>
        <dbReference type="ARBA" id="ARBA00023136"/>
    </source>
</evidence>
<dbReference type="CDD" id="cd00037">
    <property type="entry name" value="CLECT"/>
    <property type="match status" value="1"/>
</dbReference>
<evidence type="ECO:0000313" key="19">
    <source>
        <dbReference type="EMBL" id="KAK7102516.1"/>
    </source>
</evidence>
<evidence type="ECO:0000256" key="4">
    <source>
        <dbReference type="ARBA" id="ARBA00022692"/>
    </source>
</evidence>
<dbReference type="PRINTS" id="PR00373">
    <property type="entry name" value="GLYCHORMONER"/>
</dbReference>
<feature type="chain" id="PRO_5042950647" description="G-protein coupled receptors family 1 profile domain-containing protein" evidence="15">
    <location>
        <begin position="24"/>
        <end position="1399"/>
    </location>
</feature>
<evidence type="ECO:0000256" key="2">
    <source>
        <dbReference type="ARBA" id="ARBA00022475"/>
    </source>
</evidence>
<feature type="transmembrane region" description="Helical" evidence="14">
    <location>
        <begin position="1169"/>
        <end position="1190"/>
    </location>
</feature>
<dbReference type="SUPFAM" id="SSF56436">
    <property type="entry name" value="C-type lectin-like"/>
    <property type="match status" value="1"/>
</dbReference>
<dbReference type="GO" id="GO:0016500">
    <property type="term" value="F:protein-hormone receptor activity"/>
    <property type="evidence" value="ECO:0007669"/>
    <property type="project" value="InterPro"/>
</dbReference>
<evidence type="ECO:0000256" key="3">
    <source>
        <dbReference type="ARBA" id="ARBA00022614"/>
    </source>
</evidence>
<comment type="caution">
    <text evidence="19">The sequence shown here is derived from an EMBL/GenBank/DDBJ whole genome shotgun (WGS) entry which is preliminary data.</text>
</comment>
<evidence type="ECO:0000256" key="10">
    <source>
        <dbReference type="ARBA" id="ARBA00023170"/>
    </source>
</evidence>
<dbReference type="SMART" id="SM00369">
    <property type="entry name" value="LRR_TYP"/>
    <property type="match status" value="2"/>
</dbReference>
<dbReference type="Gene3D" id="2.60.120.290">
    <property type="entry name" value="Spermadhesin, CUB domain"/>
    <property type="match status" value="1"/>
</dbReference>
<dbReference type="PROSITE" id="PS01180">
    <property type="entry name" value="CUB"/>
    <property type="match status" value="1"/>
</dbReference>
<evidence type="ECO:0000259" key="17">
    <source>
        <dbReference type="PROSITE" id="PS50041"/>
    </source>
</evidence>
<keyword evidence="9 12" id="KW-1015">Disulfide bond</keyword>
<evidence type="ECO:0000259" key="18">
    <source>
        <dbReference type="PROSITE" id="PS50262"/>
    </source>
</evidence>
<evidence type="ECO:0000256" key="11">
    <source>
        <dbReference type="ARBA" id="ARBA00023224"/>
    </source>
</evidence>
<keyword evidence="4 14" id="KW-0812">Transmembrane</keyword>
<dbReference type="GO" id="GO:0008528">
    <property type="term" value="F:G protein-coupled peptide receptor activity"/>
    <property type="evidence" value="ECO:0007669"/>
    <property type="project" value="TreeGrafter"/>
</dbReference>
<feature type="disulfide bond" evidence="12">
    <location>
        <begin position="647"/>
        <end position="659"/>
    </location>
</feature>
<dbReference type="InterPro" id="IPR003591">
    <property type="entry name" value="Leu-rich_rpt_typical-subtyp"/>
</dbReference>
<evidence type="ECO:0000256" key="12">
    <source>
        <dbReference type="PROSITE-ProRule" id="PRU00124"/>
    </source>
</evidence>
<keyword evidence="6 14" id="KW-1133">Transmembrane helix</keyword>
<evidence type="ECO:0000256" key="9">
    <source>
        <dbReference type="ARBA" id="ARBA00023157"/>
    </source>
</evidence>
<feature type="domain" description="CUB" evidence="16">
    <location>
        <begin position="232"/>
        <end position="350"/>
    </location>
</feature>
<name>A0AAN9BCE9_9CAEN</name>
<dbReference type="Gene3D" id="4.10.400.10">
    <property type="entry name" value="Low-density Lipoprotein Receptor"/>
    <property type="match status" value="3"/>
</dbReference>
<evidence type="ECO:0000256" key="15">
    <source>
        <dbReference type="SAM" id="SignalP"/>
    </source>
</evidence>
<feature type="disulfide bond" evidence="12">
    <location>
        <begin position="666"/>
        <end position="681"/>
    </location>
</feature>
<keyword evidence="10" id="KW-0675">Receptor</keyword>
<dbReference type="InterPro" id="IPR016187">
    <property type="entry name" value="CTDL_fold"/>
</dbReference>
<dbReference type="PRINTS" id="PR00237">
    <property type="entry name" value="GPCRRHODOPSN"/>
</dbReference>
<evidence type="ECO:0000259" key="16">
    <source>
        <dbReference type="PROSITE" id="PS01180"/>
    </source>
</evidence>
<dbReference type="GO" id="GO:0005886">
    <property type="term" value="C:plasma membrane"/>
    <property type="evidence" value="ECO:0007669"/>
    <property type="project" value="UniProtKB-SubCell"/>
</dbReference>
<dbReference type="Pfam" id="PF00057">
    <property type="entry name" value="Ldl_recept_a"/>
    <property type="match status" value="2"/>
</dbReference>
<feature type="disulfide bond" evidence="12">
    <location>
        <begin position="654"/>
        <end position="672"/>
    </location>
</feature>
<feature type="domain" description="G-protein coupled receptors family 1 profile" evidence="18">
    <location>
        <begin position="1063"/>
        <end position="1321"/>
    </location>
</feature>
<dbReference type="InterPro" id="IPR035914">
    <property type="entry name" value="Sperma_CUB_dom_sf"/>
</dbReference>
<feature type="disulfide bond" evidence="12">
    <location>
        <begin position="627"/>
        <end position="642"/>
    </location>
</feature>
<dbReference type="InterPro" id="IPR036055">
    <property type="entry name" value="LDL_receptor-like_sf"/>
</dbReference>
<feature type="domain" description="C-type lectin" evidence="17">
    <location>
        <begin position="409"/>
        <end position="527"/>
    </location>
</feature>
<dbReference type="PANTHER" id="PTHR24372:SF77">
    <property type="entry name" value="G-PROTEIN COUPLED RECEPTORS FAMILY 1 PROFILE DOMAIN-CONTAINING PROTEIN"/>
    <property type="match status" value="1"/>
</dbReference>
<feature type="transmembrane region" description="Helical" evidence="14">
    <location>
        <begin position="1303"/>
        <end position="1327"/>
    </location>
</feature>
<evidence type="ECO:0000256" key="1">
    <source>
        <dbReference type="ARBA" id="ARBA00004651"/>
    </source>
</evidence>
<keyword evidence="3" id="KW-0433">Leucine-rich repeat</keyword>
<dbReference type="Gene3D" id="3.10.100.10">
    <property type="entry name" value="Mannose-Binding Protein A, subunit A"/>
    <property type="match status" value="1"/>
</dbReference>
<evidence type="ECO:0000256" key="7">
    <source>
        <dbReference type="ARBA" id="ARBA00023040"/>
    </source>
</evidence>
<evidence type="ECO:0008006" key="21">
    <source>
        <dbReference type="Google" id="ProtNLM"/>
    </source>
</evidence>
<reference evidence="19 20" key="1">
    <citation type="submission" date="2024-02" db="EMBL/GenBank/DDBJ databases">
        <title>Chromosome-scale genome assembly of the rough periwinkle Littorina saxatilis.</title>
        <authorList>
            <person name="De Jode A."/>
            <person name="Faria R."/>
            <person name="Formenti G."/>
            <person name="Sims Y."/>
            <person name="Smith T.P."/>
            <person name="Tracey A."/>
            <person name="Wood J.M.D."/>
            <person name="Zagrodzka Z.B."/>
            <person name="Johannesson K."/>
            <person name="Butlin R.K."/>
            <person name="Leder E.H."/>
        </authorList>
    </citation>
    <scope>NUCLEOTIDE SEQUENCE [LARGE SCALE GENOMIC DNA]</scope>
    <source>
        <strain evidence="19">Snail1</strain>
        <tissue evidence="19">Muscle</tissue>
    </source>
</reference>
<comment type="caution">
    <text evidence="12">Lacks conserved residue(s) required for the propagation of feature annotation.</text>
</comment>
<dbReference type="GO" id="GO:0009755">
    <property type="term" value="P:hormone-mediated signaling pathway"/>
    <property type="evidence" value="ECO:0007669"/>
    <property type="project" value="TreeGrafter"/>
</dbReference>
<accession>A0AAN9BCE9</accession>
<feature type="transmembrane region" description="Helical" evidence="14">
    <location>
        <begin position="1126"/>
        <end position="1148"/>
    </location>
</feature>
<dbReference type="InterPro" id="IPR000859">
    <property type="entry name" value="CUB_dom"/>
</dbReference>
<feature type="transmembrane region" description="Helical" evidence="14">
    <location>
        <begin position="1266"/>
        <end position="1291"/>
    </location>
</feature>
<dbReference type="SMART" id="SM00042">
    <property type="entry name" value="CUB"/>
    <property type="match status" value="1"/>
</dbReference>
<dbReference type="PROSITE" id="PS50041">
    <property type="entry name" value="C_TYPE_LECTIN_2"/>
    <property type="match status" value="1"/>
</dbReference>
<dbReference type="PROSITE" id="PS50262">
    <property type="entry name" value="G_PROTEIN_RECEP_F1_2"/>
    <property type="match status" value="1"/>
</dbReference>
<dbReference type="SMART" id="SM01381">
    <property type="entry name" value="7TM_GPCR_Srsx"/>
    <property type="match status" value="1"/>
</dbReference>
<dbReference type="GO" id="GO:0007189">
    <property type="term" value="P:adenylate cyclase-activating G protein-coupled receptor signaling pathway"/>
    <property type="evidence" value="ECO:0007669"/>
    <property type="project" value="TreeGrafter"/>
</dbReference>
<dbReference type="EMBL" id="JBAMIC010000010">
    <property type="protein sequence ID" value="KAK7102516.1"/>
    <property type="molecule type" value="Genomic_DNA"/>
</dbReference>